<evidence type="ECO:0000259" key="5">
    <source>
        <dbReference type="Pfam" id="PF05686"/>
    </source>
</evidence>
<keyword evidence="2" id="KW-0808">Transferase</keyword>
<keyword evidence="7" id="KW-1185">Reference proteome</keyword>
<feature type="region of interest" description="Disordered" evidence="3">
    <location>
        <begin position="592"/>
        <end position="612"/>
    </location>
</feature>
<feature type="chain" id="PRO_5041947442" description="Glycosyl transferase CAP10 domain-containing protein" evidence="4">
    <location>
        <begin position="29"/>
        <end position="964"/>
    </location>
</feature>
<dbReference type="GO" id="GO:0016740">
    <property type="term" value="F:transferase activity"/>
    <property type="evidence" value="ECO:0007669"/>
    <property type="project" value="UniProtKB-KW"/>
</dbReference>
<proteinExistence type="inferred from homology"/>
<evidence type="ECO:0000256" key="3">
    <source>
        <dbReference type="SAM" id="MobiDB-lite"/>
    </source>
</evidence>
<keyword evidence="4" id="KW-0732">Signal</keyword>
<dbReference type="PANTHER" id="PTHR12203:SF35">
    <property type="entry name" value="PROTEIN O-GLUCOSYLTRANSFERASE 1"/>
    <property type="match status" value="1"/>
</dbReference>
<evidence type="ECO:0000256" key="2">
    <source>
        <dbReference type="ARBA" id="ARBA00022679"/>
    </source>
</evidence>
<feature type="signal peptide" evidence="4">
    <location>
        <begin position="1"/>
        <end position="28"/>
    </location>
</feature>
<accession>A0AAE0FQW7</accession>
<evidence type="ECO:0000313" key="7">
    <source>
        <dbReference type="Proteomes" id="UP001190700"/>
    </source>
</evidence>
<dbReference type="Proteomes" id="UP001190700">
    <property type="component" value="Unassembled WGS sequence"/>
</dbReference>
<evidence type="ECO:0000256" key="4">
    <source>
        <dbReference type="SAM" id="SignalP"/>
    </source>
</evidence>
<feature type="domain" description="Glycosyl transferase CAP10" evidence="5">
    <location>
        <begin position="846"/>
        <end position="931"/>
    </location>
</feature>
<dbReference type="InterPro" id="IPR006598">
    <property type="entry name" value="CAP10"/>
</dbReference>
<gene>
    <name evidence="6" type="ORF">CYMTET_27118</name>
</gene>
<organism evidence="6 7">
    <name type="scientific">Cymbomonas tetramitiformis</name>
    <dbReference type="NCBI Taxonomy" id="36881"/>
    <lineage>
        <taxon>Eukaryota</taxon>
        <taxon>Viridiplantae</taxon>
        <taxon>Chlorophyta</taxon>
        <taxon>Pyramimonadophyceae</taxon>
        <taxon>Pyramimonadales</taxon>
        <taxon>Pyramimonadaceae</taxon>
        <taxon>Cymbomonas</taxon>
    </lineage>
</organism>
<dbReference type="AlphaFoldDB" id="A0AAE0FQW7"/>
<dbReference type="InterPro" id="IPR051091">
    <property type="entry name" value="O-Glucosyltr/Glycosyltrsf_90"/>
</dbReference>
<evidence type="ECO:0000313" key="6">
    <source>
        <dbReference type="EMBL" id="KAK3264117.1"/>
    </source>
</evidence>
<reference evidence="6 7" key="1">
    <citation type="journal article" date="2015" name="Genome Biol. Evol.">
        <title>Comparative Genomics of a Bacterivorous Green Alga Reveals Evolutionary Causalities and Consequences of Phago-Mixotrophic Mode of Nutrition.</title>
        <authorList>
            <person name="Burns J.A."/>
            <person name="Paasch A."/>
            <person name="Narechania A."/>
            <person name="Kim E."/>
        </authorList>
    </citation>
    <scope>NUCLEOTIDE SEQUENCE [LARGE SCALE GENOMIC DNA]</scope>
    <source>
        <strain evidence="6 7">PLY_AMNH</strain>
    </source>
</reference>
<comment type="caution">
    <text evidence="6">The sequence shown here is derived from an EMBL/GenBank/DDBJ whole genome shotgun (WGS) entry which is preliminary data.</text>
</comment>
<comment type="similarity">
    <text evidence="1">Belongs to the glycosyltransferase 90 family.</text>
</comment>
<sequence>MHSWNIRGAAQLCKLLFFGACLLTLTRGEPRTGGGAGDDHLGNAEIRLFGEGGAALVNNMMVREDSFIFLAAPNTTDLALKRFLDDAYFSDRDARSPKYYRTNWAARAVTEVPTAPRKTLGGLTLIFSDRVGNFMTHYFHFLEQLLMAWATHQFLAPKEEVRTIIFPTSGDCAAGTNAYGCWRGQNDVPERMLKALFPEAQVLAETGLRRLSSANLLILSSAVVVDRGACHRLPAVGALNKMIGAHVPQITASLPAFQKRLFAGLGVLGGEARTSKGRVRVTVVDRAGKNQRGFPKGKQREVAEMLLQHPSPFAGDPSFPPGADFPVDVQTVDFANLSFQQQVQEVFDTDILVGSHGNGLTHVIYLVLAPNVTKLLVEVFSPESFTGDYNLLGELAGVRHVAWDAGAGSTVLGVEAWSSCPVQTVRPYGNINQAYGGLAAEPLVRFLRGAYVEPSWPPPPVRCNARVLCQAAWTLIPKAALRSSAAPFLCLAVHAGGVVQSWVLQPAGLRATTALPGGEAQRRTEVLYSFLHDVAQRVDLAGRVAAAVMSLRTVGDLPGLENAGGAAAARRVIEGLWEHGVAYLSMGSMETAHSRVDPRPGGDGDDISSRDVGRSSEALSDVWSGGNGTHDGSARDRSGILIPGYTFLGSAGYAGLLKELHRHRVSRNASAGRLGTARSRPAAAWRGAVSASQVDGPGWMRAVQVRLCAEASDILDVGITEILSRDGEDSLVEWMEKGGSTVKASILNARQIERTKRMSRAPRKVGSLRVQVKLEQKVTRARDRAEMRAARRSSRRGILQEEDNAGSRVTGRVNARDWEGQANQSEGRAWVMSRLKTPLPWDEMLGFKALVDVDGDSQSQEETFWKLYSDTVTLKVECGFRQWYYDKLEPWRHFVPVKCDMSDLVEKVKWVLDVANRQAVEKITRASTRVLSEVTYKGEVRRLGTLFQKYFTYAYEDHPLLRKK</sequence>
<name>A0AAE0FQW7_9CHLO</name>
<dbReference type="PANTHER" id="PTHR12203">
    <property type="entry name" value="KDEL LYS-ASP-GLU-LEU CONTAINING - RELATED"/>
    <property type="match status" value="1"/>
</dbReference>
<dbReference type="Pfam" id="PF05686">
    <property type="entry name" value="Glyco_transf_90"/>
    <property type="match status" value="1"/>
</dbReference>
<evidence type="ECO:0000256" key="1">
    <source>
        <dbReference type="ARBA" id="ARBA00010118"/>
    </source>
</evidence>
<protein>
    <recommendedName>
        <fullName evidence="5">Glycosyl transferase CAP10 domain-containing protein</fullName>
    </recommendedName>
</protein>
<dbReference type="EMBL" id="LGRX02014781">
    <property type="protein sequence ID" value="KAK3264117.1"/>
    <property type="molecule type" value="Genomic_DNA"/>
</dbReference>